<dbReference type="PRINTS" id="PR00644">
    <property type="entry name" value="GPRORPHANR"/>
</dbReference>
<evidence type="ECO:0000256" key="9">
    <source>
        <dbReference type="ARBA" id="ARBA00023170"/>
    </source>
</evidence>
<reference evidence="17" key="1">
    <citation type="submission" date="2024-04" db="EMBL/GenBank/DDBJ databases">
        <title>Salinicola lusitanus LLJ914,a marine bacterium isolated from the Okinawa Trough.</title>
        <authorList>
            <person name="Li J."/>
        </authorList>
    </citation>
    <scope>NUCLEOTIDE SEQUENCE [LARGE SCALE GENOMIC DNA]</scope>
</reference>
<evidence type="ECO:0000256" key="10">
    <source>
        <dbReference type="ARBA" id="ARBA00023180"/>
    </source>
</evidence>
<dbReference type="SMART" id="SM01381">
    <property type="entry name" value="7TM_GPCR_Srsx"/>
    <property type="match status" value="1"/>
</dbReference>
<dbReference type="PROSITE" id="PS50262">
    <property type="entry name" value="G_PROTEIN_RECEP_F1_2"/>
    <property type="match status" value="1"/>
</dbReference>
<dbReference type="InterPro" id="IPR017452">
    <property type="entry name" value="GPCR_Rhodpsn_7TM"/>
</dbReference>
<evidence type="ECO:0000256" key="5">
    <source>
        <dbReference type="ARBA" id="ARBA00022989"/>
    </source>
</evidence>
<evidence type="ECO:0000256" key="14">
    <source>
        <dbReference type="SAM" id="Phobius"/>
    </source>
</evidence>
<keyword evidence="2" id="KW-1003">Cell membrane</keyword>
<evidence type="ECO:0000256" key="2">
    <source>
        <dbReference type="ARBA" id="ARBA00022475"/>
    </source>
</evidence>
<dbReference type="PROSITE" id="PS00237">
    <property type="entry name" value="G_PROTEIN_RECEP_F1_1"/>
    <property type="match status" value="1"/>
</dbReference>
<dbReference type="Gene3D" id="1.20.1070.10">
    <property type="entry name" value="Rhodopsin 7-helix transmembrane proteins"/>
    <property type="match status" value="1"/>
</dbReference>
<dbReference type="InterPro" id="IPR000723">
    <property type="entry name" value="GPR_3/6/12_orphan"/>
</dbReference>
<keyword evidence="7 14" id="KW-0472">Membrane</keyword>
<accession>A0AAW0NXT5</accession>
<keyword evidence="10" id="KW-0325">Glycoprotein</keyword>
<dbReference type="InterPro" id="IPR001151">
    <property type="entry name" value="GPR6"/>
</dbReference>
<feature type="transmembrane region" description="Helical" evidence="14">
    <location>
        <begin position="289"/>
        <end position="311"/>
    </location>
</feature>
<feature type="transmembrane region" description="Helical" evidence="14">
    <location>
        <begin position="386"/>
        <end position="406"/>
    </location>
</feature>
<keyword evidence="5 14" id="KW-1133">Transmembrane helix</keyword>
<evidence type="ECO:0000256" key="7">
    <source>
        <dbReference type="ARBA" id="ARBA00023136"/>
    </source>
</evidence>
<dbReference type="SUPFAM" id="SSF81321">
    <property type="entry name" value="Family A G protein-coupled receptor-like"/>
    <property type="match status" value="1"/>
</dbReference>
<proteinExistence type="inferred from homology"/>
<comment type="subcellular location">
    <subcellularLocation>
        <location evidence="1">Cell membrane</location>
        <topology evidence="1">Multi-pass membrane protein</topology>
    </subcellularLocation>
</comment>
<dbReference type="AlphaFoldDB" id="A0AAW0NXT5"/>
<evidence type="ECO:0000256" key="11">
    <source>
        <dbReference type="ARBA" id="ARBA00023224"/>
    </source>
</evidence>
<dbReference type="PRINTS" id="PR00649">
    <property type="entry name" value="GPR6ORPHANR"/>
</dbReference>
<dbReference type="InterPro" id="IPR000276">
    <property type="entry name" value="GPCR_Rhodpsn"/>
</dbReference>
<keyword evidence="3" id="KW-0597">Phosphoprotein</keyword>
<dbReference type="PRINTS" id="PR00237">
    <property type="entry name" value="GPCRRHODOPSN"/>
</dbReference>
<keyword evidence="9 13" id="KW-0675">Receptor</keyword>
<evidence type="ECO:0000259" key="15">
    <source>
        <dbReference type="PROSITE" id="PS50262"/>
    </source>
</evidence>
<comment type="caution">
    <text evidence="16">The sequence shown here is derived from an EMBL/GenBank/DDBJ whole genome shotgun (WGS) entry which is preliminary data.</text>
</comment>
<feature type="domain" description="G-protein coupled receptors family 1 profile" evidence="15">
    <location>
        <begin position="194"/>
        <end position="434"/>
    </location>
</feature>
<dbReference type="EMBL" id="JBBPFD010000011">
    <property type="protein sequence ID" value="KAK7907796.1"/>
    <property type="molecule type" value="Genomic_DNA"/>
</dbReference>
<evidence type="ECO:0000256" key="8">
    <source>
        <dbReference type="ARBA" id="ARBA00023139"/>
    </source>
</evidence>
<dbReference type="GO" id="GO:0005886">
    <property type="term" value="C:plasma membrane"/>
    <property type="evidence" value="ECO:0007669"/>
    <property type="project" value="UniProtKB-SubCell"/>
</dbReference>
<gene>
    <name evidence="16" type="ORF">WMY93_016408</name>
</gene>
<evidence type="ECO:0000256" key="3">
    <source>
        <dbReference type="ARBA" id="ARBA00022553"/>
    </source>
</evidence>
<feature type="transmembrane region" description="Helical" evidence="14">
    <location>
        <begin position="247"/>
        <end position="269"/>
    </location>
</feature>
<keyword evidence="8" id="KW-0564">Palmitate</keyword>
<dbReference type="PANTHER" id="PTHR22750">
    <property type="entry name" value="G-PROTEIN COUPLED RECEPTOR"/>
    <property type="match status" value="1"/>
</dbReference>
<evidence type="ECO:0000256" key="12">
    <source>
        <dbReference type="ARBA" id="ARBA00023288"/>
    </source>
</evidence>
<dbReference type="CDD" id="cd15962">
    <property type="entry name" value="7tmA_GPR6"/>
    <property type="match status" value="1"/>
</dbReference>
<feature type="transmembrane region" description="Helical" evidence="14">
    <location>
        <begin position="182"/>
        <end position="206"/>
    </location>
</feature>
<protein>
    <recommendedName>
        <fullName evidence="15">G-protein coupled receptors family 1 profile domain-containing protein</fullName>
    </recommendedName>
</protein>
<evidence type="ECO:0000256" key="6">
    <source>
        <dbReference type="ARBA" id="ARBA00023040"/>
    </source>
</evidence>
<evidence type="ECO:0000313" key="16">
    <source>
        <dbReference type="EMBL" id="KAK7907796.1"/>
    </source>
</evidence>
<keyword evidence="4 13" id="KW-0812">Transmembrane</keyword>
<evidence type="ECO:0000256" key="13">
    <source>
        <dbReference type="RuleBase" id="RU000688"/>
    </source>
</evidence>
<name>A0AAW0NXT5_9GOBI</name>
<dbReference type="Pfam" id="PF00001">
    <property type="entry name" value="7tm_1"/>
    <property type="match status" value="1"/>
</dbReference>
<keyword evidence="17" id="KW-1185">Reference proteome</keyword>
<keyword evidence="11 13" id="KW-0807">Transducer</keyword>
<comment type="similarity">
    <text evidence="13">Belongs to the G-protein coupled receptor 1 family.</text>
</comment>
<evidence type="ECO:0000313" key="17">
    <source>
        <dbReference type="Proteomes" id="UP001460270"/>
    </source>
</evidence>
<evidence type="ECO:0000256" key="4">
    <source>
        <dbReference type="ARBA" id="ARBA00022692"/>
    </source>
</evidence>
<sequence length="467" mass="52200">MEEYGVWFAGKVELVWKWIVRLDVAGVVSLVSITARSSLFLLSSFLLPFSHSSHFILFTELSTGQCFTPTLCRQSAPRGTHNTRGCTWHIWRGDTCCFFWLYVKSLCRQRCRSCTEYLRFYFCFGGEAVRGAMNESLVVNDSSASVGSGEGLSWSEVDSPQQNGSLQFSTAPLDFPINPWDIMLCMSGTVIACENAIVVAIIFYTPTLRTPMFVLIGSLATADLLAGMGLILNFVFQYVISSETISLVTVGFLVASFTASISSLLAITVDRYFSLYNALTYFSEKTLQYVHIMLVGTWGVSLFLGLLPVLGWNCIEDTTTCSIVHPLTRSNLTLLAVSFFVIFILMLTLYFKICKIVCHHAHQIALQQHFFATSHYVATKKGVSTLAIILGTFGASWLPFAIYCLVGERHYPSIYTYATLLPATYNSMINPIIYAYRNTEIQRSIYMLLCGCFHSNGVYRSRSPSEV</sequence>
<organism evidence="16 17">
    <name type="scientific">Mugilogobius chulae</name>
    <name type="common">yellowstripe goby</name>
    <dbReference type="NCBI Taxonomy" id="88201"/>
    <lineage>
        <taxon>Eukaryota</taxon>
        <taxon>Metazoa</taxon>
        <taxon>Chordata</taxon>
        <taxon>Craniata</taxon>
        <taxon>Vertebrata</taxon>
        <taxon>Euteleostomi</taxon>
        <taxon>Actinopterygii</taxon>
        <taxon>Neopterygii</taxon>
        <taxon>Teleostei</taxon>
        <taxon>Neoteleostei</taxon>
        <taxon>Acanthomorphata</taxon>
        <taxon>Gobiaria</taxon>
        <taxon>Gobiiformes</taxon>
        <taxon>Gobioidei</taxon>
        <taxon>Gobiidae</taxon>
        <taxon>Gobionellinae</taxon>
        <taxon>Mugilogobius</taxon>
    </lineage>
</organism>
<feature type="transmembrane region" description="Helical" evidence="14">
    <location>
        <begin position="212"/>
        <end position="235"/>
    </location>
</feature>
<keyword evidence="6 13" id="KW-0297">G-protein coupled receptor</keyword>
<evidence type="ECO:0000256" key="1">
    <source>
        <dbReference type="ARBA" id="ARBA00004651"/>
    </source>
</evidence>
<feature type="transmembrane region" description="Helical" evidence="14">
    <location>
        <begin position="332"/>
        <end position="351"/>
    </location>
</feature>
<dbReference type="GO" id="GO:0004930">
    <property type="term" value="F:G protein-coupled receptor activity"/>
    <property type="evidence" value="ECO:0007669"/>
    <property type="project" value="UniProtKB-KW"/>
</dbReference>
<keyword evidence="12" id="KW-0449">Lipoprotein</keyword>
<dbReference type="Proteomes" id="UP001460270">
    <property type="component" value="Unassembled WGS sequence"/>
</dbReference>